<evidence type="ECO:0000313" key="3">
    <source>
        <dbReference type="Proteomes" id="UP000765509"/>
    </source>
</evidence>
<sequence>MSPVHLRNLGIPSNQPEDRPELSTVRRPGHLGHHSGWQETEGNHTHSAIQLQIKQKPQTRGLEGLDKVLQLHQLLKDLF</sequence>
<comment type="caution">
    <text evidence="2">The sequence shown here is derived from an EMBL/GenBank/DDBJ whole genome shotgun (WGS) entry which is preliminary data.</text>
</comment>
<feature type="compositionally biased region" description="Polar residues" evidence="1">
    <location>
        <begin position="37"/>
        <end position="55"/>
    </location>
</feature>
<dbReference type="AlphaFoldDB" id="A0A9Q3GDU7"/>
<proteinExistence type="predicted"/>
<feature type="region of interest" description="Disordered" evidence="1">
    <location>
        <begin position="1"/>
        <end position="55"/>
    </location>
</feature>
<evidence type="ECO:0000313" key="2">
    <source>
        <dbReference type="EMBL" id="MBW0464018.1"/>
    </source>
</evidence>
<gene>
    <name evidence="2" type="ORF">O181_003733</name>
</gene>
<protein>
    <submittedName>
        <fullName evidence="2">Uncharacterized protein</fullName>
    </submittedName>
</protein>
<name>A0A9Q3GDU7_9BASI</name>
<dbReference type="Proteomes" id="UP000765509">
    <property type="component" value="Unassembled WGS sequence"/>
</dbReference>
<reference evidence="2" key="1">
    <citation type="submission" date="2021-03" db="EMBL/GenBank/DDBJ databases">
        <title>Draft genome sequence of rust myrtle Austropuccinia psidii MF-1, a brazilian biotype.</title>
        <authorList>
            <person name="Quecine M.C."/>
            <person name="Pachon D.M.R."/>
            <person name="Bonatelli M.L."/>
            <person name="Correr F.H."/>
            <person name="Franceschini L.M."/>
            <person name="Leite T.F."/>
            <person name="Margarido G.R.A."/>
            <person name="Almeida C.A."/>
            <person name="Ferrarezi J.A."/>
            <person name="Labate C.A."/>
        </authorList>
    </citation>
    <scope>NUCLEOTIDE SEQUENCE</scope>
    <source>
        <strain evidence="2">MF-1</strain>
    </source>
</reference>
<accession>A0A9Q3GDU7</accession>
<organism evidence="2 3">
    <name type="scientific">Austropuccinia psidii MF-1</name>
    <dbReference type="NCBI Taxonomy" id="1389203"/>
    <lineage>
        <taxon>Eukaryota</taxon>
        <taxon>Fungi</taxon>
        <taxon>Dikarya</taxon>
        <taxon>Basidiomycota</taxon>
        <taxon>Pucciniomycotina</taxon>
        <taxon>Pucciniomycetes</taxon>
        <taxon>Pucciniales</taxon>
        <taxon>Sphaerophragmiaceae</taxon>
        <taxon>Austropuccinia</taxon>
    </lineage>
</organism>
<keyword evidence="3" id="KW-1185">Reference proteome</keyword>
<evidence type="ECO:0000256" key="1">
    <source>
        <dbReference type="SAM" id="MobiDB-lite"/>
    </source>
</evidence>
<dbReference type="EMBL" id="AVOT02000683">
    <property type="protein sequence ID" value="MBW0464018.1"/>
    <property type="molecule type" value="Genomic_DNA"/>
</dbReference>